<proteinExistence type="predicted"/>
<protein>
    <submittedName>
        <fullName evidence="1">Unannotated protein</fullName>
    </submittedName>
</protein>
<reference evidence="1" key="1">
    <citation type="submission" date="2020-05" db="EMBL/GenBank/DDBJ databases">
        <authorList>
            <person name="Chiriac C."/>
            <person name="Salcher M."/>
            <person name="Ghai R."/>
            <person name="Kavagutti S V."/>
        </authorList>
    </citation>
    <scope>NUCLEOTIDE SEQUENCE</scope>
</reference>
<dbReference type="InterPro" id="IPR007793">
    <property type="entry name" value="DivIVA_fam"/>
</dbReference>
<gene>
    <name evidence="1" type="ORF">UFOPK1767_00734</name>
</gene>
<accession>A0A6J6FIA1</accession>
<organism evidence="1">
    <name type="scientific">freshwater metagenome</name>
    <dbReference type="NCBI Taxonomy" id="449393"/>
    <lineage>
        <taxon>unclassified sequences</taxon>
        <taxon>metagenomes</taxon>
        <taxon>ecological metagenomes</taxon>
    </lineage>
</organism>
<dbReference type="AlphaFoldDB" id="A0A6J6FIA1"/>
<dbReference type="Pfam" id="PF05103">
    <property type="entry name" value="DivIVA"/>
    <property type="match status" value="1"/>
</dbReference>
<dbReference type="EMBL" id="CAEZTZ010000094">
    <property type="protein sequence ID" value="CAB4587439.1"/>
    <property type="molecule type" value="Genomic_DNA"/>
</dbReference>
<name>A0A6J6FIA1_9ZZZZ</name>
<sequence length="357" mass="39563">MATSDIKRAFRGVDTGQVDEVIRSLNHSLSSAELALAERTRTITRLKREIADPTSATPSFSKLGSTFEETLRVAEQHARRLRADAAAETAAILNKTDIDIRNLADKTERETRDMVVAAQADANEIRLQVDRERTTANQLIDDERARMETVASRAERTAASMISQTEQQISDARATSYIEITEIKRRATELVRIATDTKVETEKRIGMDVSDAQASSTAIHDEADTYARLAYESADAHLEFAIAEASSTKQSADEYLASAQIRADEILQDSRSLVEKSISEAMLRSEEIARSSEEFFADFTYDAELSISEIRRNSVALSDYAVHMRDVSQEVNVDAIEAGSTTGMRSIRQAEIVEGDN</sequence>
<evidence type="ECO:0000313" key="1">
    <source>
        <dbReference type="EMBL" id="CAB4587439.1"/>
    </source>
</evidence>